<name>A0ABS4M9T7_9ACTN</name>
<protein>
    <submittedName>
        <fullName evidence="1">Uncharacterized protein</fullName>
    </submittedName>
</protein>
<reference evidence="1 2" key="1">
    <citation type="submission" date="2021-03" db="EMBL/GenBank/DDBJ databases">
        <title>Genomic Encyclopedia of Type Strains, Phase IV (KMG-IV): sequencing the most valuable type-strain genomes for metagenomic binning, comparative biology and taxonomic classification.</title>
        <authorList>
            <person name="Goeker M."/>
        </authorList>
    </citation>
    <scope>NUCLEOTIDE SEQUENCE [LARGE SCALE GENOMIC DNA]</scope>
    <source>
        <strain evidence="1 2">DSM 40499</strain>
    </source>
</reference>
<sequence length="81" mass="9058">MDAEVLAIWQPLKFQPAWPSQMMSRLFVKSKIWRLGDSAGQSRDFRVRVSKWSASVRTVSRVADLRPAAGPAAPPSARYEG</sequence>
<organism evidence="1 2">
    <name type="scientific">Streptomyces griseochromogenes</name>
    <dbReference type="NCBI Taxonomy" id="68214"/>
    <lineage>
        <taxon>Bacteria</taxon>
        <taxon>Bacillati</taxon>
        <taxon>Actinomycetota</taxon>
        <taxon>Actinomycetes</taxon>
        <taxon>Kitasatosporales</taxon>
        <taxon>Streptomycetaceae</taxon>
        <taxon>Streptomyces</taxon>
    </lineage>
</organism>
<evidence type="ECO:0000313" key="2">
    <source>
        <dbReference type="Proteomes" id="UP001519309"/>
    </source>
</evidence>
<gene>
    <name evidence="1" type="ORF">J2Z21_009459</name>
</gene>
<comment type="caution">
    <text evidence="1">The sequence shown here is derived from an EMBL/GenBank/DDBJ whole genome shotgun (WGS) entry which is preliminary data.</text>
</comment>
<dbReference type="Proteomes" id="UP001519309">
    <property type="component" value="Unassembled WGS sequence"/>
</dbReference>
<dbReference type="RefSeq" id="WP_162494773.1">
    <property type="nucleotide sequence ID" value="NZ_CP016279.1"/>
</dbReference>
<evidence type="ECO:0000313" key="1">
    <source>
        <dbReference type="EMBL" id="MBP2056441.1"/>
    </source>
</evidence>
<proteinExistence type="predicted"/>
<keyword evidence="2" id="KW-1185">Reference proteome</keyword>
<accession>A0ABS4M9T7</accession>
<dbReference type="EMBL" id="JAGGLP010000046">
    <property type="protein sequence ID" value="MBP2056441.1"/>
    <property type="molecule type" value="Genomic_DNA"/>
</dbReference>